<comment type="caution">
    <text evidence="1">The sequence shown here is derived from an EMBL/GenBank/DDBJ whole genome shotgun (WGS) entry which is preliminary data.</text>
</comment>
<sequence length="66" mass="7095">MVPGFALHDELELLVGGRSAPGGAHGDLDARGVPRHERRRDRLLADVRAAAQEPVAPTLLRRTCAC</sequence>
<protein>
    <submittedName>
        <fullName evidence="1">Uncharacterized protein</fullName>
    </submittedName>
</protein>
<gene>
    <name evidence="1" type="ORF">Val02_61950</name>
</gene>
<accession>A0A8J3YPE1</accession>
<proteinExistence type="predicted"/>
<dbReference type="AlphaFoldDB" id="A0A8J3YPE1"/>
<evidence type="ECO:0000313" key="1">
    <source>
        <dbReference type="EMBL" id="GIJ49309.1"/>
    </source>
</evidence>
<name>A0A8J3YPE1_9ACTN</name>
<evidence type="ECO:0000313" key="2">
    <source>
        <dbReference type="Proteomes" id="UP000619260"/>
    </source>
</evidence>
<keyword evidence="2" id="KW-1185">Reference proteome</keyword>
<reference evidence="1" key="1">
    <citation type="submission" date="2021-01" db="EMBL/GenBank/DDBJ databases">
        <title>Whole genome shotgun sequence of Virgisporangium aliadipatigenens NBRC 105644.</title>
        <authorList>
            <person name="Komaki H."/>
            <person name="Tamura T."/>
        </authorList>
    </citation>
    <scope>NUCLEOTIDE SEQUENCE</scope>
    <source>
        <strain evidence="1">NBRC 105644</strain>
    </source>
</reference>
<dbReference type="Proteomes" id="UP000619260">
    <property type="component" value="Unassembled WGS sequence"/>
</dbReference>
<organism evidence="1 2">
    <name type="scientific">Virgisporangium aliadipatigenens</name>
    <dbReference type="NCBI Taxonomy" id="741659"/>
    <lineage>
        <taxon>Bacteria</taxon>
        <taxon>Bacillati</taxon>
        <taxon>Actinomycetota</taxon>
        <taxon>Actinomycetes</taxon>
        <taxon>Micromonosporales</taxon>
        <taxon>Micromonosporaceae</taxon>
        <taxon>Virgisporangium</taxon>
    </lineage>
</organism>
<dbReference type="EMBL" id="BOPF01000026">
    <property type="protein sequence ID" value="GIJ49309.1"/>
    <property type="molecule type" value="Genomic_DNA"/>
</dbReference>